<dbReference type="InterPro" id="IPR035965">
    <property type="entry name" value="PAS-like_dom_sf"/>
</dbReference>
<evidence type="ECO:0000259" key="1">
    <source>
        <dbReference type="PROSITE" id="PS50113"/>
    </source>
</evidence>
<evidence type="ECO:0000313" key="4">
    <source>
        <dbReference type="Proteomes" id="UP001596001"/>
    </source>
</evidence>
<dbReference type="RefSeq" id="WP_382431286.1">
    <property type="nucleotide sequence ID" value="NZ_JBHSHJ010000004.1"/>
</dbReference>
<evidence type="ECO:0000259" key="2">
    <source>
        <dbReference type="PROSITE" id="PS50887"/>
    </source>
</evidence>
<organism evidence="3 4">
    <name type="scientific">Giesbergeria sinuosa</name>
    <dbReference type="NCBI Taxonomy" id="80883"/>
    <lineage>
        <taxon>Bacteria</taxon>
        <taxon>Pseudomonadati</taxon>
        <taxon>Pseudomonadota</taxon>
        <taxon>Betaproteobacteria</taxon>
        <taxon>Burkholderiales</taxon>
        <taxon>Comamonadaceae</taxon>
        <taxon>Giesbergeria</taxon>
    </lineage>
</organism>
<dbReference type="EMBL" id="JBHSHJ010000004">
    <property type="protein sequence ID" value="MFC4788651.1"/>
    <property type="molecule type" value="Genomic_DNA"/>
</dbReference>
<accession>A0ABV9QAW4</accession>
<dbReference type="Gene3D" id="3.30.450.20">
    <property type="entry name" value="PAS domain"/>
    <property type="match status" value="1"/>
</dbReference>
<dbReference type="InterPro" id="IPR052163">
    <property type="entry name" value="DGC-Regulatory_Protein"/>
</dbReference>
<feature type="domain" description="GGDEF" evidence="2">
    <location>
        <begin position="175"/>
        <end position="309"/>
    </location>
</feature>
<dbReference type="NCBIfam" id="TIGR00254">
    <property type="entry name" value="GGDEF"/>
    <property type="match status" value="1"/>
</dbReference>
<dbReference type="PROSITE" id="PS50887">
    <property type="entry name" value="GGDEF"/>
    <property type="match status" value="1"/>
</dbReference>
<dbReference type="InterPro" id="IPR013655">
    <property type="entry name" value="PAS_fold_3"/>
</dbReference>
<dbReference type="CDD" id="cd01949">
    <property type="entry name" value="GGDEF"/>
    <property type="match status" value="1"/>
</dbReference>
<dbReference type="Gene3D" id="2.10.70.100">
    <property type="match status" value="1"/>
</dbReference>
<protein>
    <submittedName>
        <fullName evidence="3">GGDEF domain-containing protein</fullName>
    </submittedName>
</protein>
<dbReference type="Pfam" id="PF00990">
    <property type="entry name" value="GGDEF"/>
    <property type="match status" value="1"/>
</dbReference>
<dbReference type="InterPro" id="IPR043128">
    <property type="entry name" value="Rev_trsase/Diguanyl_cyclase"/>
</dbReference>
<dbReference type="Proteomes" id="UP001596001">
    <property type="component" value="Unassembled WGS sequence"/>
</dbReference>
<gene>
    <name evidence="3" type="ORF">ACFO6X_06595</name>
</gene>
<dbReference type="PANTHER" id="PTHR46663">
    <property type="entry name" value="DIGUANYLATE CYCLASE DGCT-RELATED"/>
    <property type="match status" value="1"/>
</dbReference>
<proteinExistence type="predicted"/>
<dbReference type="CDD" id="cd00130">
    <property type="entry name" value="PAS"/>
    <property type="match status" value="1"/>
</dbReference>
<dbReference type="InterPro" id="IPR000160">
    <property type="entry name" value="GGDEF_dom"/>
</dbReference>
<dbReference type="SUPFAM" id="SSF55073">
    <property type="entry name" value="Nucleotide cyclase"/>
    <property type="match status" value="1"/>
</dbReference>
<comment type="caution">
    <text evidence="3">The sequence shown here is derived from an EMBL/GenBank/DDBJ whole genome shotgun (WGS) entry which is preliminary data.</text>
</comment>
<dbReference type="InterPro" id="IPR001610">
    <property type="entry name" value="PAC"/>
</dbReference>
<dbReference type="Pfam" id="PF08447">
    <property type="entry name" value="PAS_3"/>
    <property type="match status" value="1"/>
</dbReference>
<sequence>MSDRPLHQDLVLLQEEILWYKKALEFAGIGVYKWERQKDQWHWSDKVYEIRAFGKDPQYANPVDFYDRVHPDDRAMLLAAELDCKSGIAALNVEYRFLWPSGELRWHRELANMLYDGHGQPALMCGVVIDITQEKQRMAQLALIAQTDPLTGLANRAAFDRWLDDHIPQTPDPHHAVVLAFIDLNGFKAVNDRFGHAAGDQILRQVAAGLRAHCAKQWLVARLGGDEFAVLAPTPTATLEVQRERLQQTLVTVFTQMAQEASEWAVGAAIGLSCYPRDATAAQSLLSQADAAMYAAKRTGQRIAVCDSPR</sequence>
<evidence type="ECO:0000313" key="3">
    <source>
        <dbReference type="EMBL" id="MFC4788651.1"/>
    </source>
</evidence>
<reference evidence="4" key="1">
    <citation type="journal article" date="2019" name="Int. J. Syst. Evol. Microbiol.">
        <title>The Global Catalogue of Microorganisms (GCM) 10K type strain sequencing project: providing services to taxonomists for standard genome sequencing and annotation.</title>
        <authorList>
            <consortium name="The Broad Institute Genomics Platform"/>
            <consortium name="The Broad Institute Genome Sequencing Center for Infectious Disease"/>
            <person name="Wu L."/>
            <person name="Ma J."/>
        </authorList>
    </citation>
    <scope>NUCLEOTIDE SEQUENCE [LARGE SCALE GENOMIC DNA]</scope>
    <source>
        <strain evidence="4">CCUG 49452</strain>
    </source>
</reference>
<keyword evidence="4" id="KW-1185">Reference proteome</keyword>
<dbReference type="SMART" id="SM00267">
    <property type="entry name" value="GGDEF"/>
    <property type="match status" value="1"/>
</dbReference>
<dbReference type="PROSITE" id="PS50113">
    <property type="entry name" value="PAC"/>
    <property type="match status" value="1"/>
</dbReference>
<dbReference type="InterPro" id="IPR000700">
    <property type="entry name" value="PAS-assoc_C"/>
</dbReference>
<feature type="domain" description="PAC" evidence="1">
    <location>
        <begin position="91"/>
        <end position="143"/>
    </location>
</feature>
<dbReference type="InterPro" id="IPR000014">
    <property type="entry name" value="PAS"/>
</dbReference>
<dbReference type="InterPro" id="IPR029787">
    <property type="entry name" value="Nucleotide_cyclase"/>
</dbReference>
<dbReference type="PANTHER" id="PTHR46663:SF2">
    <property type="entry name" value="GGDEF DOMAIN-CONTAINING PROTEIN"/>
    <property type="match status" value="1"/>
</dbReference>
<name>A0ABV9QAW4_9BURK</name>
<dbReference type="SUPFAM" id="SSF55785">
    <property type="entry name" value="PYP-like sensor domain (PAS domain)"/>
    <property type="match status" value="1"/>
</dbReference>
<dbReference type="Gene3D" id="3.30.70.270">
    <property type="match status" value="1"/>
</dbReference>
<dbReference type="SMART" id="SM00086">
    <property type="entry name" value="PAC"/>
    <property type="match status" value="1"/>
</dbReference>